<dbReference type="SUPFAM" id="SSF54637">
    <property type="entry name" value="Thioesterase/thiol ester dehydrase-isomerase"/>
    <property type="match status" value="1"/>
</dbReference>
<dbReference type="Gene3D" id="3.10.129.10">
    <property type="entry name" value="Hotdog Thioesterase"/>
    <property type="match status" value="1"/>
</dbReference>
<keyword evidence="3" id="KW-1185">Reference proteome</keyword>
<feature type="domain" description="MaoC-like" evidence="1">
    <location>
        <begin position="17"/>
        <end position="107"/>
    </location>
</feature>
<evidence type="ECO:0000313" key="3">
    <source>
        <dbReference type="Proteomes" id="UP001589865"/>
    </source>
</evidence>
<evidence type="ECO:0000313" key="2">
    <source>
        <dbReference type="EMBL" id="MFC0407037.1"/>
    </source>
</evidence>
<reference evidence="2 3" key="1">
    <citation type="submission" date="2024-09" db="EMBL/GenBank/DDBJ databases">
        <authorList>
            <person name="Sun Q."/>
            <person name="Mori K."/>
        </authorList>
    </citation>
    <scope>NUCLEOTIDE SEQUENCE [LARGE SCALE GENOMIC DNA]</scope>
    <source>
        <strain evidence="2 3">TBRC 5777</strain>
    </source>
</reference>
<dbReference type="InterPro" id="IPR002539">
    <property type="entry name" value="MaoC-like_dom"/>
</dbReference>
<organism evidence="2 3">
    <name type="scientific">Roseomonas elaeocarpi</name>
    <dbReference type="NCBI Taxonomy" id="907779"/>
    <lineage>
        <taxon>Bacteria</taxon>
        <taxon>Pseudomonadati</taxon>
        <taxon>Pseudomonadota</taxon>
        <taxon>Alphaproteobacteria</taxon>
        <taxon>Acetobacterales</taxon>
        <taxon>Roseomonadaceae</taxon>
        <taxon>Roseomonas</taxon>
    </lineage>
</organism>
<dbReference type="InterPro" id="IPR050965">
    <property type="entry name" value="UPF0336/Enoyl-CoA_hydratase"/>
</dbReference>
<dbReference type="Proteomes" id="UP001589865">
    <property type="component" value="Unassembled WGS sequence"/>
</dbReference>
<dbReference type="PANTHER" id="PTHR43437">
    <property type="entry name" value="HYDROXYACYL-THIOESTER DEHYDRATASE TYPE 2, MITOCHONDRIAL-RELATED"/>
    <property type="match status" value="1"/>
</dbReference>
<comment type="caution">
    <text evidence="2">The sequence shown here is derived from an EMBL/GenBank/DDBJ whole genome shotgun (WGS) entry which is preliminary data.</text>
</comment>
<gene>
    <name evidence="2" type="ORF">ACFFGY_02170</name>
</gene>
<evidence type="ECO:0000259" key="1">
    <source>
        <dbReference type="Pfam" id="PF01575"/>
    </source>
</evidence>
<dbReference type="PANTHER" id="PTHR43437:SF3">
    <property type="entry name" value="HYDROXYACYL-THIOESTER DEHYDRATASE TYPE 2, MITOCHONDRIAL"/>
    <property type="match status" value="1"/>
</dbReference>
<proteinExistence type="predicted"/>
<name>A0ABV6JMV2_9PROT</name>
<sequence>MYDPKPFDSLAVGDRAVVSKTVTEADGALYIAATGDFGPVHVDEGYAGGTRFGRRLAPGIMVAGLCTSVLTAELAGTIGVSVEDRFWFTGPVFYGDTVTIEVWIAERHPDTRTLVWEASARNEAGLEVLKARATLKYPRPKPGPPPGLAESAA</sequence>
<dbReference type="RefSeq" id="WP_377042728.1">
    <property type="nucleotide sequence ID" value="NZ_JBHLUN010000002.1"/>
</dbReference>
<dbReference type="EMBL" id="JBHLUN010000002">
    <property type="protein sequence ID" value="MFC0407037.1"/>
    <property type="molecule type" value="Genomic_DNA"/>
</dbReference>
<dbReference type="Pfam" id="PF01575">
    <property type="entry name" value="MaoC_dehydratas"/>
    <property type="match status" value="1"/>
</dbReference>
<accession>A0ABV6JMV2</accession>
<protein>
    <submittedName>
        <fullName evidence="2">MaoC/PaaZ C-terminal domain-containing protein</fullName>
    </submittedName>
</protein>
<dbReference type="InterPro" id="IPR029069">
    <property type="entry name" value="HotDog_dom_sf"/>
</dbReference>